<feature type="domain" description="MacB-like periplasmic core" evidence="8">
    <location>
        <begin position="20"/>
        <end position="236"/>
    </location>
</feature>
<feature type="domain" description="ABC3 transporter permease C-terminal" evidence="7">
    <location>
        <begin position="287"/>
        <end position="402"/>
    </location>
</feature>
<dbReference type="InterPro" id="IPR025857">
    <property type="entry name" value="MacB_PCD"/>
</dbReference>
<keyword evidence="2" id="KW-1003">Cell membrane</keyword>
<comment type="caution">
    <text evidence="9">The sequence shown here is derived from an EMBL/GenBank/DDBJ whole genome shotgun (WGS) entry which is preliminary data.</text>
</comment>
<dbReference type="PANTHER" id="PTHR30572">
    <property type="entry name" value="MEMBRANE COMPONENT OF TRANSPORTER-RELATED"/>
    <property type="match status" value="1"/>
</dbReference>
<evidence type="ECO:0000256" key="2">
    <source>
        <dbReference type="ARBA" id="ARBA00022475"/>
    </source>
</evidence>
<evidence type="ECO:0000256" key="1">
    <source>
        <dbReference type="ARBA" id="ARBA00004651"/>
    </source>
</evidence>
<feature type="domain" description="ABC3 transporter permease C-terminal" evidence="7">
    <location>
        <begin position="673"/>
        <end position="786"/>
    </location>
</feature>
<feature type="domain" description="MacB-like periplasmic core" evidence="8">
    <location>
        <begin position="430"/>
        <end position="595"/>
    </location>
</feature>
<evidence type="ECO:0000256" key="5">
    <source>
        <dbReference type="ARBA" id="ARBA00023136"/>
    </source>
</evidence>
<feature type="transmembrane region" description="Helical" evidence="6">
    <location>
        <begin position="326"/>
        <end position="353"/>
    </location>
</feature>
<accession>A0A7C9BDH2</accession>
<evidence type="ECO:0000259" key="8">
    <source>
        <dbReference type="Pfam" id="PF12704"/>
    </source>
</evidence>
<proteinExistence type="predicted"/>
<name>A0A7C9BDH2_9BACT</name>
<evidence type="ECO:0000256" key="6">
    <source>
        <dbReference type="SAM" id="Phobius"/>
    </source>
</evidence>
<dbReference type="PANTHER" id="PTHR30572:SF18">
    <property type="entry name" value="ABC-TYPE MACROLIDE FAMILY EXPORT SYSTEM PERMEASE COMPONENT 2"/>
    <property type="match status" value="1"/>
</dbReference>
<dbReference type="RefSeq" id="WP_152761350.1">
    <property type="nucleotide sequence ID" value="NZ_WHLY01000002.1"/>
</dbReference>
<feature type="transmembrane region" description="Helical" evidence="6">
    <location>
        <begin position="422"/>
        <end position="442"/>
    </location>
</feature>
<sequence>MISNYLKIAWRNLIRAKEYTFINGVGLAVGMAASVLIFLWVQSELTYDRFYPKTDRLFQVYNQDVFSGEPTVWGSTPIPLAPELKANYPDIENTARYISPTLLLSANEKHLNIHGAFADSTFFHLFDFPFLSGSADYSLSQNNGIVITRSLAMKLYGTTDAIGKTIQVEHRDNFSISGILEDLPNNTQFADAEYFLPWSYFQALGWGSDEWTSNNYVTYVLLREDAQVDRVNAKIRYVTAAHLKGVLDDVSQRAIFLHPASKWHLYSKIENGKLVEGRIATVRLFGIIAAFILLIACVNFVNLSTARSEKRAKEVGIRKVAGAQKFSLVIQFISESVLLTFISGLLAGLLVWASLPAFNNLTAKQLTLDIGSGYFWVVAVGFVLFTGLLAGSYPAFFLSSFQPVKVMKGAYREARSVFSPRKGLVVLQFTFAIVLIISTLIIRQQVRYAQSRERGYDQSNLIYTTLGGDLEKHYGTLRQELLSNGAVVSMTKSLGPITGLNTRQWGVAWPGSTKKDKDIEFDLFGTDADFLKTTGARLLAGRDIDVGKYPSDSTAILLNETAVKTMRMEVPIGTTVHFQDQDWHVVGVVQDFIFDSPYQAIKPVIIEGPSGSLPHQWVTLRLDSRNATTENLAAVEQIFKKRNPGSPFEYTFVDDSYNAKFAEEQRIGSLTGLFTGLTIFIACLGLFGLAAHTAQQRTKEIGIRKVLGATVGSVVQLLTKEFMALMFIAFAVATPIGWYAMEEWLTDYEYRVSIGGGVFLLTLLVATLIVVLTVSFQAVKAALMNPVKSLRSE</sequence>
<evidence type="ECO:0000256" key="4">
    <source>
        <dbReference type="ARBA" id="ARBA00022989"/>
    </source>
</evidence>
<dbReference type="Proteomes" id="UP000479293">
    <property type="component" value="Unassembled WGS sequence"/>
</dbReference>
<evidence type="ECO:0000313" key="9">
    <source>
        <dbReference type="EMBL" id="MPR34818.1"/>
    </source>
</evidence>
<dbReference type="InterPro" id="IPR003838">
    <property type="entry name" value="ABC3_permease_C"/>
</dbReference>
<dbReference type="GO" id="GO:0005886">
    <property type="term" value="C:plasma membrane"/>
    <property type="evidence" value="ECO:0007669"/>
    <property type="project" value="UniProtKB-SubCell"/>
</dbReference>
<keyword evidence="4 6" id="KW-1133">Transmembrane helix</keyword>
<evidence type="ECO:0000259" key="7">
    <source>
        <dbReference type="Pfam" id="PF02687"/>
    </source>
</evidence>
<keyword evidence="5 6" id="KW-0472">Membrane</keyword>
<keyword evidence="10" id="KW-1185">Reference proteome</keyword>
<feature type="transmembrane region" description="Helical" evidence="6">
    <location>
        <begin position="722"/>
        <end position="741"/>
    </location>
</feature>
<feature type="transmembrane region" description="Helical" evidence="6">
    <location>
        <begin position="753"/>
        <end position="779"/>
    </location>
</feature>
<dbReference type="AlphaFoldDB" id="A0A7C9BDH2"/>
<dbReference type="GO" id="GO:0022857">
    <property type="term" value="F:transmembrane transporter activity"/>
    <property type="evidence" value="ECO:0007669"/>
    <property type="project" value="TreeGrafter"/>
</dbReference>
<protein>
    <submittedName>
        <fullName evidence="9">FtsX-like permease family protein</fullName>
    </submittedName>
</protein>
<dbReference type="EMBL" id="WHLY01000002">
    <property type="protein sequence ID" value="MPR34818.1"/>
    <property type="molecule type" value="Genomic_DNA"/>
</dbReference>
<gene>
    <name evidence="9" type="ORF">GBK04_16020</name>
</gene>
<evidence type="ECO:0000313" key="10">
    <source>
        <dbReference type="Proteomes" id="UP000479293"/>
    </source>
</evidence>
<keyword evidence="3 6" id="KW-0812">Transmembrane</keyword>
<dbReference type="InterPro" id="IPR050250">
    <property type="entry name" value="Macrolide_Exporter_MacB"/>
</dbReference>
<feature type="transmembrane region" description="Helical" evidence="6">
    <location>
        <begin position="373"/>
        <end position="401"/>
    </location>
</feature>
<evidence type="ECO:0000256" key="3">
    <source>
        <dbReference type="ARBA" id="ARBA00022692"/>
    </source>
</evidence>
<comment type="subcellular location">
    <subcellularLocation>
        <location evidence="1">Cell membrane</location>
        <topology evidence="1">Multi-pass membrane protein</topology>
    </subcellularLocation>
</comment>
<feature type="transmembrane region" description="Helical" evidence="6">
    <location>
        <begin position="670"/>
        <end position="691"/>
    </location>
</feature>
<dbReference type="Pfam" id="PF12704">
    <property type="entry name" value="MacB_PCD"/>
    <property type="match status" value="2"/>
</dbReference>
<organism evidence="9 10">
    <name type="scientific">Salmonirosea aquatica</name>
    <dbReference type="NCBI Taxonomy" id="2654236"/>
    <lineage>
        <taxon>Bacteria</taxon>
        <taxon>Pseudomonadati</taxon>
        <taxon>Bacteroidota</taxon>
        <taxon>Cytophagia</taxon>
        <taxon>Cytophagales</taxon>
        <taxon>Spirosomataceae</taxon>
        <taxon>Salmonirosea</taxon>
    </lineage>
</organism>
<dbReference type="Pfam" id="PF02687">
    <property type="entry name" value="FtsX"/>
    <property type="match status" value="2"/>
</dbReference>
<reference evidence="9 10" key="1">
    <citation type="submission" date="2019-10" db="EMBL/GenBank/DDBJ databases">
        <title>Draft Genome Sequence of Cytophagaceae sp. SJW1-29.</title>
        <authorList>
            <person name="Choi A."/>
        </authorList>
    </citation>
    <scope>NUCLEOTIDE SEQUENCE [LARGE SCALE GENOMIC DNA]</scope>
    <source>
        <strain evidence="9 10">SJW1-29</strain>
    </source>
</reference>
<feature type="transmembrane region" description="Helical" evidence="6">
    <location>
        <begin position="284"/>
        <end position="305"/>
    </location>
</feature>
<feature type="transmembrane region" description="Helical" evidence="6">
    <location>
        <begin position="21"/>
        <end position="41"/>
    </location>
</feature>